<name>A0AAV9JPT3_9PEZI</name>
<feature type="region of interest" description="Disordered" evidence="1">
    <location>
        <begin position="289"/>
        <end position="316"/>
    </location>
</feature>
<protein>
    <recommendedName>
        <fullName evidence="2">Domain of unknown function at the cortex 1 domain-containing protein</fullName>
    </recommendedName>
</protein>
<dbReference type="PANTHER" id="PTHR34826:SF2">
    <property type="entry name" value="UPF0590 PROTEIN C409.17C"/>
    <property type="match status" value="1"/>
</dbReference>
<feature type="domain" description="Domain of unknown function at the cortex 1" evidence="2">
    <location>
        <begin position="7"/>
        <end position="284"/>
    </location>
</feature>
<accession>A0AAV9JPT3</accession>
<dbReference type="InterPro" id="IPR013897">
    <property type="entry name" value="Duc1"/>
</dbReference>
<proteinExistence type="predicted"/>
<evidence type="ECO:0000313" key="3">
    <source>
        <dbReference type="EMBL" id="KAK4547012.1"/>
    </source>
</evidence>
<dbReference type="AlphaFoldDB" id="A0AAV9JPT3"/>
<feature type="compositionally biased region" description="Basic and acidic residues" evidence="1">
    <location>
        <begin position="289"/>
        <end position="310"/>
    </location>
</feature>
<keyword evidence="4" id="KW-1185">Reference proteome</keyword>
<evidence type="ECO:0000313" key="4">
    <source>
        <dbReference type="Proteomes" id="UP001324427"/>
    </source>
</evidence>
<dbReference type="Proteomes" id="UP001324427">
    <property type="component" value="Unassembled WGS sequence"/>
</dbReference>
<dbReference type="PANTHER" id="PTHR34826">
    <property type="entry name" value="UPF0590 PROTEIN C409.17C"/>
    <property type="match status" value="1"/>
</dbReference>
<dbReference type="EMBL" id="JAVFHQ010000012">
    <property type="protein sequence ID" value="KAK4547012.1"/>
    <property type="molecule type" value="Genomic_DNA"/>
</dbReference>
<reference evidence="3 4" key="1">
    <citation type="submission" date="2021-11" db="EMBL/GenBank/DDBJ databases">
        <title>Black yeast isolated from Biological Soil Crust.</title>
        <authorList>
            <person name="Kurbessoian T."/>
        </authorList>
    </citation>
    <scope>NUCLEOTIDE SEQUENCE [LARGE SCALE GENOMIC DNA]</scope>
    <source>
        <strain evidence="3 4">CCFEE 5522</strain>
    </source>
</reference>
<comment type="caution">
    <text evidence="3">The sequence shown here is derived from an EMBL/GenBank/DDBJ whole genome shotgun (WGS) entry which is preliminary data.</text>
</comment>
<sequence>MADRYYLAVTAGPTYADQKPVPVNTEETTHITSDKLTGSLNVRIQNFRGLDTAHKPSALKTSPYFAQAPHTHDLYSLQFSFTPKEDINGFDVVFGNDFDHPIRDKLPPGFQNAFNLVKWFIDPGMYADVQAEEPYLYGPLLSSMNVWRVGPKDDGEQEGVEEARNNAAGVGEEAVQVLEEGGDGDGEAARKEAGIPGDAAGRKKWFLAEKHLKAFTFEAGREYSNDFFNPYLDFNDFALRLPGFSLIPGITIPIISYWDGQPLRYVMKNRATDEALFVIIFTLVPKEEVDGKGEDKAEEKTGEEQKHTGGADDDLD</sequence>
<evidence type="ECO:0000256" key="1">
    <source>
        <dbReference type="SAM" id="MobiDB-lite"/>
    </source>
</evidence>
<dbReference type="Pfam" id="PF08588">
    <property type="entry name" value="Duc1"/>
    <property type="match status" value="1"/>
</dbReference>
<gene>
    <name evidence="3" type="ORF">LTR36_001232</name>
</gene>
<organism evidence="3 4">
    <name type="scientific">Oleoguttula mirabilis</name>
    <dbReference type="NCBI Taxonomy" id="1507867"/>
    <lineage>
        <taxon>Eukaryota</taxon>
        <taxon>Fungi</taxon>
        <taxon>Dikarya</taxon>
        <taxon>Ascomycota</taxon>
        <taxon>Pezizomycotina</taxon>
        <taxon>Dothideomycetes</taxon>
        <taxon>Dothideomycetidae</taxon>
        <taxon>Mycosphaerellales</taxon>
        <taxon>Teratosphaeriaceae</taxon>
        <taxon>Oleoguttula</taxon>
    </lineage>
</organism>
<evidence type="ECO:0000259" key="2">
    <source>
        <dbReference type="Pfam" id="PF08588"/>
    </source>
</evidence>